<keyword evidence="2" id="KW-1185">Reference proteome</keyword>
<gene>
    <name evidence="1" type="ORF">C7H19_13780</name>
</gene>
<sequence length="227" mass="26873">MNLYFLVEGRSTEKKLYPKWLQYIVPKLQRVKLYTQVIQNNYFILSGNGYPKILSEGIPTVIDHIQEVGRYNYLVICLDADEDTIAERKDDVEQFIIDKKLDLGNTQLKIFIQNRCIETWLLGNNKVFDSRQPRQSPLSDYAQYYDVSQNDPEKLGSYNRRNHADFHYAYLQAIFQAKNTTYTKHFPGEAQDQYYLEQLIKRTQQQNSHLKSFQEFINFCSLIKNSI</sequence>
<name>A0A2T1LWU5_9CHRO</name>
<reference evidence="1 2" key="2">
    <citation type="submission" date="2018-03" db="EMBL/GenBank/DDBJ databases">
        <authorList>
            <person name="Keele B.F."/>
        </authorList>
    </citation>
    <scope>NUCLEOTIDE SEQUENCE [LARGE SCALE GENOMIC DNA]</scope>
    <source>
        <strain evidence="1 2">CCALA 016</strain>
    </source>
</reference>
<evidence type="ECO:0000313" key="1">
    <source>
        <dbReference type="EMBL" id="PSF36271.1"/>
    </source>
</evidence>
<protein>
    <recommendedName>
        <fullName evidence="3">DUF4276 domain-containing protein</fullName>
    </recommendedName>
</protein>
<accession>A0A2T1LWU5</accession>
<reference evidence="1 2" key="1">
    <citation type="submission" date="2018-03" db="EMBL/GenBank/DDBJ databases">
        <title>The ancient ancestry and fast evolution of plastids.</title>
        <authorList>
            <person name="Moore K.R."/>
            <person name="Magnabosco C."/>
            <person name="Momper L."/>
            <person name="Gold D.A."/>
            <person name="Bosak T."/>
            <person name="Fournier G.P."/>
        </authorList>
    </citation>
    <scope>NUCLEOTIDE SEQUENCE [LARGE SCALE GENOMIC DNA]</scope>
    <source>
        <strain evidence="1 2">CCALA 016</strain>
    </source>
</reference>
<evidence type="ECO:0000313" key="2">
    <source>
        <dbReference type="Proteomes" id="UP000239001"/>
    </source>
</evidence>
<dbReference type="EMBL" id="PXOH01000014">
    <property type="protein sequence ID" value="PSF36271.1"/>
    <property type="molecule type" value="Genomic_DNA"/>
</dbReference>
<comment type="caution">
    <text evidence="1">The sequence shown here is derived from an EMBL/GenBank/DDBJ whole genome shotgun (WGS) entry which is preliminary data.</text>
</comment>
<dbReference type="RefSeq" id="WP_106457456.1">
    <property type="nucleotide sequence ID" value="NZ_PXOH01000014.1"/>
</dbReference>
<dbReference type="Proteomes" id="UP000239001">
    <property type="component" value="Unassembled WGS sequence"/>
</dbReference>
<dbReference type="OrthoDB" id="7060211at2"/>
<evidence type="ECO:0008006" key="3">
    <source>
        <dbReference type="Google" id="ProtNLM"/>
    </source>
</evidence>
<dbReference type="AlphaFoldDB" id="A0A2T1LWU5"/>
<proteinExistence type="predicted"/>
<organism evidence="1 2">
    <name type="scientific">Aphanothece hegewaldii CCALA 016</name>
    <dbReference type="NCBI Taxonomy" id="2107694"/>
    <lineage>
        <taxon>Bacteria</taxon>
        <taxon>Bacillati</taxon>
        <taxon>Cyanobacteriota</taxon>
        <taxon>Cyanophyceae</taxon>
        <taxon>Oscillatoriophycideae</taxon>
        <taxon>Chroococcales</taxon>
        <taxon>Aphanothecaceae</taxon>
        <taxon>Aphanothece</taxon>
    </lineage>
</organism>